<dbReference type="GO" id="GO:0042773">
    <property type="term" value="P:ATP synthesis coupled electron transport"/>
    <property type="evidence" value="ECO:0007669"/>
    <property type="project" value="InterPro"/>
</dbReference>
<dbReference type="GO" id="GO:0005886">
    <property type="term" value="C:plasma membrane"/>
    <property type="evidence" value="ECO:0007669"/>
    <property type="project" value="UniProtKB-SubCell"/>
</dbReference>
<dbReference type="AlphaFoldDB" id="A0A0G3G5D2"/>
<dbReference type="PRINTS" id="PR01437">
    <property type="entry name" value="NUOXDRDTASE4"/>
</dbReference>
<evidence type="ECO:0000256" key="4">
    <source>
        <dbReference type="ARBA" id="ARBA00022692"/>
    </source>
</evidence>
<dbReference type="InterPro" id="IPR001750">
    <property type="entry name" value="ND/Mrp_TM"/>
</dbReference>
<evidence type="ECO:0000313" key="10">
    <source>
        <dbReference type="Proteomes" id="UP000064201"/>
    </source>
</evidence>
<dbReference type="PANTHER" id="PTHR42703:SF1">
    <property type="entry name" value="NA(+)_H(+) ANTIPORTER SUBUNIT D1"/>
    <property type="match status" value="1"/>
</dbReference>
<accession>A0A0G3G5D2</accession>
<evidence type="ECO:0000256" key="3">
    <source>
        <dbReference type="ARBA" id="ARBA00022475"/>
    </source>
</evidence>
<comment type="similarity">
    <text evidence="2">Belongs to the CPA3 antiporters (TC 2.A.63) subunit D family.</text>
</comment>
<dbReference type="OrthoDB" id="9768329at2"/>
<dbReference type="PANTHER" id="PTHR42703">
    <property type="entry name" value="NADH DEHYDROGENASE"/>
    <property type="match status" value="1"/>
</dbReference>
<protein>
    <submittedName>
        <fullName evidence="9">NADH/ubiquinone/plastoquinone</fullName>
    </submittedName>
</protein>
<evidence type="ECO:0000256" key="5">
    <source>
        <dbReference type="ARBA" id="ARBA00022989"/>
    </source>
</evidence>
<dbReference type="Proteomes" id="UP000064201">
    <property type="component" value="Chromosome"/>
</dbReference>
<gene>
    <name evidence="9" type="ORF">TVD_04480</name>
</gene>
<evidence type="ECO:0000259" key="8">
    <source>
        <dbReference type="Pfam" id="PF00361"/>
    </source>
</evidence>
<dbReference type="PATRIC" id="fig|106634.4.peg.916"/>
<dbReference type="NCBIfam" id="NF009306">
    <property type="entry name" value="PRK12663.1"/>
    <property type="match status" value="1"/>
</dbReference>
<dbReference type="GO" id="GO:0008137">
    <property type="term" value="F:NADH dehydrogenase (ubiquinone) activity"/>
    <property type="evidence" value="ECO:0007669"/>
    <property type="project" value="InterPro"/>
</dbReference>
<evidence type="ECO:0000256" key="1">
    <source>
        <dbReference type="ARBA" id="ARBA00004651"/>
    </source>
</evidence>
<proteinExistence type="inferred from homology"/>
<dbReference type="InterPro" id="IPR050586">
    <property type="entry name" value="CPA3_Na-H_Antiporter_D"/>
</dbReference>
<keyword evidence="3" id="KW-1003">Cell membrane</keyword>
<keyword evidence="5" id="KW-1133">Transmembrane helix</keyword>
<evidence type="ECO:0000313" key="9">
    <source>
        <dbReference type="EMBL" id="AKJ94672.1"/>
    </source>
</evidence>
<organism evidence="9 10">
    <name type="scientific">Thioalkalivibrio versutus</name>
    <dbReference type="NCBI Taxonomy" id="106634"/>
    <lineage>
        <taxon>Bacteria</taxon>
        <taxon>Pseudomonadati</taxon>
        <taxon>Pseudomonadota</taxon>
        <taxon>Gammaproteobacteria</taxon>
        <taxon>Chromatiales</taxon>
        <taxon>Ectothiorhodospiraceae</taxon>
        <taxon>Thioalkalivibrio</taxon>
    </lineage>
</organism>
<dbReference type="STRING" id="106634.TVD_04480"/>
<feature type="domain" description="NADH:quinone oxidoreductase/Mrp antiporter transmembrane" evidence="8">
    <location>
        <begin position="128"/>
        <end position="418"/>
    </location>
</feature>
<comment type="subcellular location">
    <subcellularLocation>
        <location evidence="1">Cell membrane</location>
        <topology evidence="1">Multi-pass membrane protein</topology>
    </subcellularLocation>
    <subcellularLocation>
        <location evidence="7">Membrane</location>
        <topology evidence="7">Multi-pass membrane protein</topology>
    </subcellularLocation>
</comment>
<evidence type="ECO:0000256" key="6">
    <source>
        <dbReference type="ARBA" id="ARBA00023136"/>
    </source>
</evidence>
<keyword evidence="10" id="KW-1185">Reference proteome</keyword>
<sequence length="501" mass="54632">MMMSVALPIIVPLLVGALSVMLWRSHFAQRALGVLGTGLMLAVSVWLLADTWEHGHVVMEMGSWPAPFGIVLVSDMLAAIMVVLTGIIGFATAIYSLSGIGKMSEKFGYYPLLHLLLAGVNGAFLTGDIFNLYVWFEVMLVASFALLILGGERAQMEGAIKYVTLNLLSSMIFLTAIGLTYGLTGTLNMADIADKLSTVEDTGLVTVIAMLYLVAFGVKAAAFPFFFWLPASYHTPKVAVSALFAALLTKVGVYALYRVFTLIFNQEVDYTHEILLWVAAATMLTGVLGAAAHYEFRRILSFHIISQIGYMIMGLALFTPLALVGGVFYIMHHIIVKANLFLISGITFVMKGTHELKLMGGIYRTHPMLGVLFLIPALSLAGLPPLSGFFAKFIIIRAGIEAEAYWVVAVALVVGLLTLYSMIKIWAEVFWKAQPEGVEGETLDVTSGPMIWMWVPVIMLALMTVAIGLYGEPIYQMALMSAEQLLDPSQYIEAVLGEARQ</sequence>
<keyword evidence="6" id="KW-0472">Membrane</keyword>
<dbReference type="InterPro" id="IPR003918">
    <property type="entry name" value="NADH_UbQ_OxRdtase"/>
</dbReference>
<reference evidence="9 10" key="1">
    <citation type="submission" date="2015-04" db="EMBL/GenBank/DDBJ databases">
        <title>Complete Sequence for the Genome of the Thioalkalivibrio versutus D301.</title>
        <authorList>
            <person name="Mu T."/>
            <person name="Zhou J."/>
            <person name="Xu X."/>
        </authorList>
    </citation>
    <scope>NUCLEOTIDE SEQUENCE [LARGE SCALE GENOMIC DNA]</scope>
    <source>
        <strain evidence="9 10">D301</strain>
    </source>
</reference>
<keyword evidence="4 7" id="KW-0812">Transmembrane</keyword>
<evidence type="ECO:0000256" key="7">
    <source>
        <dbReference type="RuleBase" id="RU000320"/>
    </source>
</evidence>
<name>A0A0G3G5D2_9GAMM</name>
<dbReference type="EMBL" id="CP011367">
    <property type="protein sequence ID" value="AKJ94672.1"/>
    <property type="molecule type" value="Genomic_DNA"/>
</dbReference>
<evidence type="ECO:0000256" key="2">
    <source>
        <dbReference type="ARBA" id="ARBA00005346"/>
    </source>
</evidence>
<dbReference type="Pfam" id="PF00361">
    <property type="entry name" value="Proton_antipo_M"/>
    <property type="match status" value="1"/>
</dbReference>
<keyword evidence="9" id="KW-0830">Ubiquinone</keyword>
<dbReference type="KEGG" id="tvr:TVD_04480"/>
<dbReference type="RefSeq" id="WP_018146062.1">
    <property type="nucleotide sequence ID" value="NZ_CP011367.1"/>
</dbReference>